<evidence type="ECO:0000259" key="5">
    <source>
        <dbReference type="Pfam" id="PF00753"/>
    </source>
</evidence>
<evidence type="ECO:0000313" key="6">
    <source>
        <dbReference type="EMBL" id="CEJ90415.1"/>
    </source>
</evidence>
<keyword evidence="7" id="KW-1185">Reference proteome</keyword>
<accession>A0A0A1TII2</accession>
<comment type="similarity">
    <text evidence="1">Belongs to the metallo-beta-lactamase superfamily.</text>
</comment>
<dbReference type="SUPFAM" id="SSF56281">
    <property type="entry name" value="Metallo-hydrolase/oxidoreductase"/>
    <property type="match status" value="1"/>
</dbReference>
<keyword evidence="3" id="KW-0378">Hydrolase</keyword>
<evidence type="ECO:0000313" key="7">
    <source>
        <dbReference type="Proteomes" id="UP000039046"/>
    </source>
</evidence>
<organism evidence="6 7">
    <name type="scientific">[Torrubiella] hemipterigena</name>
    <dbReference type="NCBI Taxonomy" id="1531966"/>
    <lineage>
        <taxon>Eukaryota</taxon>
        <taxon>Fungi</taxon>
        <taxon>Dikarya</taxon>
        <taxon>Ascomycota</taxon>
        <taxon>Pezizomycotina</taxon>
        <taxon>Sordariomycetes</taxon>
        <taxon>Hypocreomycetidae</taxon>
        <taxon>Hypocreales</taxon>
        <taxon>Clavicipitaceae</taxon>
        <taxon>Clavicipitaceae incertae sedis</taxon>
        <taxon>'Torrubiella' clade</taxon>
    </lineage>
</organism>
<reference evidence="6 7" key="1">
    <citation type="journal article" date="2015" name="Genome Announc.">
        <title>Draft Genome Sequence and Gene Annotation of the Entomopathogenic Fungus Verticillium hemipterigenum.</title>
        <authorList>
            <person name="Horn F."/>
            <person name="Habel A."/>
            <person name="Scharf D.H."/>
            <person name="Dworschak J."/>
            <person name="Brakhage A.A."/>
            <person name="Guthke R."/>
            <person name="Hertweck C."/>
            <person name="Linde J."/>
        </authorList>
    </citation>
    <scope>NUCLEOTIDE SEQUENCE [LARGE SCALE GENOMIC DNA]</scope>
</reference>
<dbReference type="Pfam" id="PF00753">
    <property type="entry name" value="Lactamase_B"/>
    <property type="match status" value="1"/>
</dbReference>
<keyword evidence="2" id="KW-0479">Metal-binding</keyword>
<dbReference type="InterPro" id="IPR051013">
    <property type="entry name" value="MBL_superfamily_lactonases"/>
</dbReference>
<evidence type="ECO:0000256" key="1">
    <source>
        <dbReference type="ARBA" id="ARBA00007749"/>
    </source>
</evidence>
<protein>
    <recommendedName>
        <fullName evidence="5">Metallo-beta-lactamase domain-containing protein</fullName>
    </recommendedName>
</protein>
<sequence>MLDIPHSRETVKLSLMDTGAVRTETASSLFKPHVRGFDTVTFKLWAFLISHGDTHVLFDLSNSDAHPEPVFHIDVTQDVFDVLDAATPPTIKPDTVSACIWSHHHFDHRGDIGRFPASTQLVVGPGVHQAYLPGYPSNPESELAETDFMGREVREMSNAEFTLTCGGYAAHDYFGDGSFFLLSSPGHTTGHLSALARVTSDSEDSTFVFLGGDCAHHCGVFRPSQYVPLPESITLGNVTYTVEEVRSIHPKGSMVEPFLQVDEEPMCEDHAAAVESVEKMQVFDAQDNILVCIAHDATLRRHLPVFPETLNGWKQADLKNKLRWEFLRDFGIIGG</sequence>
<feature type="domain" description="Metallo-beta-lactamase" evidence="5">
    <location>
        <begin position="46"/>
        <end position="191"/>
    </location>
</feature>
<dbReference type="OrthoDB" id="10250730at2759"/>
<dbReference type="InterPro" id="IPR001279">
    <property type="entry name" value="Metallo-B-lactamas"/>
</dbReference>
<dbReference type="HOGENOM" id="CLU_030571_1_0_1"/>
<dbReference type="EMBL" id="CDHN01000003">
    <property type="protein sequence ID" value="CEJ90415.1"/>
    <property type="molecule type" value="Genomic_DNA"/>
</dbReference>
<dbReference type="PANTHER" id="PTHR42978">
    <property type="entry name" value="QUORUM-QUENCHING LACTONASE YTNP-RELATED-RELATED"/>
    <property type="match status" value="1"/>
</dbReference>
<proteinExistence type="inferred from homology"/>
<gene>
    <name evidence="6" type="ORF">VHEMI06203</name>
</gene>
<evidence type="ECO:0000256" key="3">
    <source>
        <dbReference type="ARBA" id="ARBA00022801"/>
    </source>
</evidence>
<dbReference type="Proteomes" id="UP000039046">
    <property type="component" value="Unassembled WGS sequence"/>
</dbReference>
<dbReference type="GO" id="GO:0046872">
    <property type="term" value="F:metal ion binding"/>
    <property type="evidence" value="ECO:0007669"/>
    <property type="project" value="UniProtKB-KW"/>
</dbReference>
<name>A0A0A1TII2_9HYPO</name>
<evidence type="ECO:0000256" key="4">
    <source>
        <dbReference type="ARBA" id="ARBA00022833"/>
    </source>
</evidence>
<evidence type="ECO:0000256" key="2">
    <source>
        <dbReference type="ARBA" id="ARBA00022723"/>
    </source>
</evidence>
<keyword evidence="4" id="KW-0862">Zinc</keyword>
<dbReference type="AlphaFoldDB" id="A0A0A1TII2"/>
<dbReference type="STRING" id="1531966.A0A0A1TII2"/>
<dbReference type="Gene3D" id="3.60.15.10">
    <property type="entry name" value="Ribonuclease Z/Hydroxyacylglutathione hydrolase-like"/>
    <property type="match status" value="1"/>
</dbReference>
<dbReference type="GO" id="GO:0016787">
    <property type="term" value="F:hydrolase activity"/>
    <property type="evidence" value="ECO:0007669"/>
    <property type="project" value="UniProtKB-KW"/>
</dbReference>
<dbReference type="InterPro" id="IPR036866">
    <property type="entry name" value="RibonucZ/Hydroxyglut_hydro"/>
</dbReference>
<dbReference type="CDD" id="cd07730">
    <property type="entry name" value="metallo-hydrolase-like_MBL-fold"/>
    <property type="match status" value="1"/>
</dbReference>
<dbReference type="PANTHER" id="PTHR42978:SF5">
    <property type="entry name" value="METALLO-BETA-LACTAMASE DOMAIN-CONTAINING PROTEIN"/>
    <property type="match status" value="1"/>
</dbReference>